<dbReference type="AlphaFoldDB" id="A0A2G7FYV2"/>
<keyword evidence="1" id="KW-0472">Membrane</keyword>
<keyword evidence="3" id="KW-1185">Reference proteome</keyword>
<evidence type="ECO:0000313" key="3">
    <source>
        <dbReference type="Proteomes" id="UP000231358"/>
    </source>
</evidence>
<sequence length="177" mass="19704">MNRKTGPAYQGGNILRMYQILVAYTTQNPIDYHDAIVPLHSFIYTRVIIFLFGTMGPSLSFSENVNSPFVYAEAVFGGALIAVGHCTRPSAIIAYLLLVHAVGRVSTFAGWRAWVERTKKPPQKPGLLVSILKFVGFFEDREDWADEKAAFSHETPQIGNLPMDTLGHQYTRLGIEG</sequence>
<comment type="caution">
    <text evidence="2">The sequence shown here is derived from an EMBL/GenBank/DDBJ whole genome shotgun (WGS) entry which is preliminary data.</text>
</comment>
<dbReference type="EMBL" id="NEXV01000304">
    <property type="protein sequence ID" value="PIG85769.1"/>
    <property type="molecule type" value="Genomic_DNA"/>
</dbReference>
<dbReference type="Proteomes" id="UP000231358">
    <property type="component" value="Unassembled WGS sequence"/>
</dbReference>
<organism evidence="2 3">
    <name type="scientific">Aspergillus arachidicola</name>
    <dbReference type="NCBI Taxonomy" id="656916"/>
    <lineage>
        <taxon>Eukaryota</taxon>
        <taxon>Fungi</taxon>
        <taxon>Dikarya</taxon>
        <taxon>Ascomycota</taxon>
        <taxon>Pezizomycotina</taxon>
        <taxon>Eurotiomycetes</taxon>
        <taxon>Eurotiomycetidae</taxon>
        <taxon>Eurotiales</taxon>
        <taxon>Aspergillaceae</taxon>
        <taxon>Aspergillus</taxon>
        <taxon>Aspergillus subgen. Circumdati</taxon>
    </lineage>
</organism>
<reference evidence="2 3" key="1">
    <citation type="submission" date="2017-05" db="EMBL/GenBank/DDBJ databases">
        <title>Genome sequence for an aflatoxigenic pathogen of Argentinian peanut, Aspergillus arachidicola.</title>
        <authorList>
            <person name="Moore G."/>
            <person name="Beltz S.B."/>
            <person name="Mack B.M."/>
        </authorList>
    </citation>
    <scope>NUCLEOTIDE SEQUENCE [LARGE SCALE GENOMIC DNA]</scope>
    <source>
        <strain evidence="2 3">CBS 117610</strain>
    </source>
</reference>
<proteinExistence type="predicted"/>
<evidence type="ECO:0000256" key="1">
    <source>
        <dbReference type="SAM" id="Phobius"/>
    </source>
</evidence>
<keyword evidence="1" id="KW-0812">Transmembrane</keyword>
<evidence type="ECO:0000313" key="2">
    <source>
        <dbReference type="EMBL" id="PIG85769.1"/>
    </source>
</evidence>
<accession>A0A2G7FYV2</accession>
<feature type="transmembrane region" description="Helical" evidence="1">
    <location>
        <begin position="42"/>
        <end position="61"/>
    </location>
</feature>
<keyword evidence="1" id="KW-1133">Transmembrane helix</keyword>
<protein>
    <submittedName>
        <fullName evidence="2">Uncharacterized protein</fullName>
    </submittedName>
</protein>
<gene>
    <name evidence="2" type="ORF">AARAC_008321</name>
</gene>
<name>A0A2G7FYV2_9EURO</name>